<feature type="chain" id="PRO_5046104682" description="Secreted protein" evidence="2">
    <location>
        <begin position="25"/>
        <end position="165"/>
    </location>
</feature>
<evidence type="ECO:0000256" key="1">
    <source>
        <dbReference type="SAM" id="MobiDB-lite"/>
    </source>
</evidence>
<feature type="signal peptide" evidence="2">
    <location>
        <begin position="1"/>
        <end position="24"/>
    </location>
</feature>
<accession>A0ABN1GNS1</accession>
<evidence type="ECO:0000313" key="4">
    <source>
        <dbReference type="Proteomes" id="UP001500866"/>
    </source>
</evidence>
<organism evidence="3 4">
    <name type="scientific">Virgibacillus siamensis</name>
    <dbReference type="NCBI Taxonomy" id="480071"/>
    <lineage>
        <taxon>Bacteria</taxon>
        <taxon>Bacillati</taxon>
        <taxon>Bacillota</taxon>
        <taxon>Bacilli</taxon>
        <taxon>Bacillales</taxon>
        <taxon>Bacillaceae</taxon>
        <taxon>Virgibacillus</taxon>
    </lineage>
</organism>
<dbReference type="Proteomes" id="UP001500866">
    <property type="component" value="Unassembled WGS sequence"/>
</dbReference>
<feature type="region of interest" description="Disordered" evidence="1">
    <location>
        <begin position="34"/>
        <end position="56"/>
    </location>
</feature>
<evidence type="ECO:0000256" key="2">
    <source>
        <dbReference type="SAM" id="SignalP"/>
    </source>
</evidence>
<sequence length="165" mass="18314">MRKLLTTILTSMILAAVITTPAFAAGTNENGIVYNAPDQPSEPFSTPAFSKEYHPTDKSGWQTVALDKWKEVDGDYVTTPHSFAGGGVKACFTDLHHDYTVQLWENDPVSPDDKYKDEKTINSGSENKDCVTWSGIGGDSGKEELYVELNKSTDKKETIKIEWFD</sequence>
<comment type="caution">
    <text evidence="3">The sequence shown here is derived from an EMBL/GenBank/DDBJ whole genome shotgun (WGS) entry which is preliminary data.</text>
</comment>
<protein>
    <recommendedName>
        <fullName evidence="5">Secreted protein</fullName>
    </recommendedName>
</protein>
<gene>
    <name evidence="3" type="ORF">GCM10009001_35780</name>
</gene>
<dbReference type="RefSeq" id="WP_343816305.1">
    <property type="nucleotide sequence ID" value="NZ_BAAADS010000025.1"/>
</dbReference>
<evidence type="ECO:0008006" key="5">
    <source>
        <dbReference type="Google" id="ProtNLM"/>
    </source>
</evidence>
<dbReference type="EMBL" id="BAAADS010000025">
    <property type="protein sequence ID" value="GAA0615326.1"/>
    <property type="molecule type" value="Genomic_DNA"/>
</dbReference>
<reference evidence="3 4" key="1">
    <citation type="journal article" date="2019" name="Int. J. Syst. Evol. Microbiol.">
        <title>The Global Catalogue of Microorganisms (GCM) 10K type strain sequencing project: providing services to taxonomists for standard genome sequencing and annotation.</title>
        <authorList>
            <consortium name="The Broad Institute Genomics Platform"/>
            <consortium name="The Broad Institute Genome Sequencing Center for Infectious Disease"/>
            <person name="Wu L."/>
            <person name="Ma J."/>
        </authorList>
    </citation>
    <scope>NUCLEOTIDE SEQUENCE [LARGE SCALE GENOMIC DNA]</scope>
    <source>
        <strain evidence="3 4">JCM 15395</strain>
    </source>
</reference>
<keyword evidence="2" id="KW-0732">Signal</keyword>
<proteinExistence type="predicted"/>
<name>A0ABN1GNS1_9BACI</name>
<evidence type="ECO:0000313" key="3">
    <source>
        <dbReference type="EMBL" id="GAA0615326.1"/>
    </source>
</evidence>
<keyword evidence="4" id="KW-1185">Reference proteome</keyword>